<comment type="caution">
    <text evidence="1">The sequence shown here is derived from an EMBL/GenBank/DDBJ whole genome shotgun (WGS) entry which is preliminary data.</text>
</comment>
<protein>
    <submittedName>
        <fullName evidence="1">Uncharacterized protein</fullName>
    </submittedName>
</protein>
<reference evidence="2" key="1">
    <citation type="submission" date="2017-09" db="EMBL/GenBank/DDBJ databases">
        <title>Depth-based differentiation of microbial function through sediment-hosted aquifers and enrichment of novel symbionts in the deep terrestrial subsurface.</title>
        <authorList>
            <person name="Probst A.J."/>
            <person name="Ladd B."/>
            <person name="Jarett J.K."/>
            <person name="Geller-Mcgrath D.E."/>
            <person name="Sieber C.M.K."/>
            <person name="Emerson J.B."/>
            <person name="Anantharaman K."/>
            <person name="Thomas B.C."/>
            <person name="Malmstrom R."/>
            <person name="Stieglmeier M."/>
            <person name="Klingl A."/>
            <person name="Woyke T."/>
            <person name="Ryan C.M."/>
            <person name="Banfield J.F."/>
        </authorList>
    </citation>
    <scope>NUCLEOTIDE SEQUENCE [LARGE SCALE GENOMIC DNA]</scope>
</reference>
<dbReference type="Proteomes" id="UP000229383">
    <property type="component" value="Unassembled WGS sequence"/>
</dbReference>
<dbReference type="AlphaFoldDB" id="A0A2H0TF95"/>
<sequence length="70" mass="8460">MIDALNRDPSYLHEQNILRLIQKFKDRHHENKIRKVYEEIKCDLEKNAKIKEHIHIIIFKNANDVLSIKP</sequence>
<evidence type="ECO:0000313" key="2">
    <source>
        <dbReference type="Proteomes" id="UP000229383"/>
    </source>
</evidence>
<gene>
    <name evidence="1" type="ORF">COU46_02615</name>
</gene>
<proteinExistence type="predicted"/>
<organism evidence="1 2">
    <name type="scientific">Candidatus Niyogibacteria bacterium CG10_big_fil_rev_8_21_14_0_10_42_19</name>
    <dbReference type="NCBI Taxonomy" id="1974725"/>
    <lineage>
        <taxon>Bacteria</taxon>
        <taxon>Candidatus Niyogiibacteriota</taxon>
    </lineage>
</organism>
<dbReference type="EMBL" id="PFCN01000032">
    <property type="protein sequence ID" value="PIR70213.1"/>
    <property type="molecule type" value="Genomic_DNA"/>
</dbReference>
<name>A0A2H0TF95_9BACT</name>
<evidence type="ECO:0000313" key="1">
    <source>
        <dbReference type="EMBL" id="PIR70213.1"/>
    </source>
</evidence>
<accession>A0A2H0TF95</accession>